<organism evidence="3 4">
    <name type="scientific">Streptomyces luteolifulvus</name>
    <dbReference type="NCBI Taxonomy" id="2615112"/>
    <lineage>
        <taxon>Bacteria</taxon>
        <taxon>Bacillati</taxon>
        <taxon>Actinomycetota</taxon>
        <taxon>Actinomycetes</taxon>
        <taxon>Kitasatosporales</taxon>
        <taxon>Streptomycetaceae</taxon>
        <taxon>Streptomyces</taxon>
    </lineage>
</organism>
<dbReference type="Gene3D" id="3.10.580.10">
    <property type="entry name" value="CBS-domain"/>
    <property type="match status" value="1"/>
</dbReference>
<gene>
    <name evidence="3" type="ORF">F7R91_21830</name>
</gene>
<keyword evidence="1" id="KW-0129">CBS domain</keyword>
<protein>
    <submittedName>
        <fullName evidence="3">CBS domain-containing protein</fullName>
    </submittedName>
</protein>
<evidence type="ECO:0000259" key="2">
    <source>
        <dbReference type="PROSITE" id="PS51371"/>
    </source>
</evidence>
<dbReference type="InterPro" id="IPR000644">
    <property type="entry name" value="CBS_dom"/>
</dbReference>
<dbReference type="InterPro" id="IPR046342">
    <property type="entry name" value="CBS_dom_sf"/>
</dbReference>
<comment type="caution">
    <text evidence="3">The sequence shown here is derived from an EMBL/GenBank/DDBJ whole genome shotgun (WGS) entry which is preliminary data.</text>
</comment>
<evidence type="ECO:0000256" key="1">
    <source>
        <dbReference type="PROSITE-ProRule" id="PRU00703"/>
    </source>
</evidence>
<feature type="domain" description="CBS" evidence="2">
    <location>
        <begin position="108"/>
        <end position="166"/>
    </location>
</feature>
<dbReference type="Pfam" id="PF00571">
    <property type="entry name" value="CBS"/>
    <property type="match status" value="1"/>
</dbReference>
<dbReference type="Proteomes" id="UP000442707">
    <property type="component" value="Unassembled WGS sequence"/>
</dbReference>
<sequence length="350" mass="38802">MLRTPSDEELLALKGRRLPLVELLTCFNTRFRNDQAILHIEQKLKDVGLATLPYFATCSSQSEIHIVAQESAAGDQGDGADEEQEDEAGLLPGAMPQQPFRIGDLPCAHAGVDSVTPASDLTEATYIMHTKNYSQVPVLEDQYTVAGVVTWRSVAKMYATGAEAALANAIVEDPPVAHAHDDFFAMLSNVCEHGYVLVRAHNGRISGIVTAADITQRFDATAWPFFVVGEIEFRLRKCLGAKMSEDAIRAVQQNDRKTGKIADLMFGQYVMLLDGDQRSKQGHRKEALCAAADQNWQTLGWTGVNRVQFVHQLDRVRSIRNQIAHFDPEPLSVQRSEELRQFAGLLRQLT</sequence>
<dbReference type="EMBL" id="VZRB01000015">
    <property type="protein sequence ID" value="KAB1144458.1"/>
    <property type="molecule type" value="Genomic_DNA"/>
</dbReference>
<evidence type="ECO:0000313" key="4">
    <source>
        <dbReference type="Proteomes" id="UP000442707"/>
    </source>
</evidence>
<evidence type="ECO:0000313" key="3">
    <source>
        <dbReference type="EMBL" id="KAB1144458.1"/>
    </source>
</evidence>
<name>A0A6H9UXG5_9ACTN</name>
<proteinExistence type="predicted"/>
<reference evidence="3 4" key="1">
    <citation type="submission" date="2019-09" db="EMBL/GenBank/DDBJ databases">
        <title>Screening of Novel Bioactive Compounds from Soil-Associated.</title>
        <authorList>
            <person name="Zhao S."/>
        </authorList>
    </citation>
    <scope>NUCLEOTIDE SEQUENCE [LARGE SCALE GENOMIC DNA]</scope>
    <source>
        <strain evidence="3 4">HIT-DPA4</strain>
    </source>
</reference>
<dbReference type="PROSITE" id="PS51371">
    <property type="entry name" value="CBS"/>
    <property type="match status" value="1"/>
</dbReference>
<keyword evidence="4" id="KW-1185">Reference proteome</keyword>
<dbReference type="AlphaFoldDB" id="A0A6H9UXG5"/>
<dbReference type="RefSeq" id="WP_150950776.1">
    <property type="nucleotide sequence ID" value="NZ_VZRB01000015.1"/>
</dbReference>
<dbReference type="SUPFAM" id="SSF54631">
    <property type="entry name" value="CBS-domain pair"/>
    <property type="match status" value="1"/>
</dbReference>
<dbReference type="CDD" id="cd02205">
    <property type="entry name" value="CBS_pair_SF"/>
    <property type="match status" value="1"/>
</dbReference>
<accession>A0A6H9UXG5</accession>